<accession>A0A8J3C304</accession>
<evidence type="ECO:0000256" key="3">
    <source>
        <dbReference type="RuleBase" id="RU000524"/>
    </source>
</evidence>
<evidence type="ECO:0000256" key="4">
    <source>
        <dbReference type="SAM" id="MobiDB-lite"/>
    </source>
</evidence>
<dbReference type="PROSITE" id="PS50935">
    <property type="entry name" value="SSB"/>
    <property type="match status" value="1"/>
</dbReference>
<dbReference type="AlphaFoldDB" id="A0A8J3C304"/>
<evidence type="ECO:0000256" key="2">
    <source>
        <dbReference type="HAMAP-Rule" id="MF_00984"/>
    </source>
</evidence>
<dbReference type="SUPFAM" id="SSF50249">
    <property type="entry name" value="Nucleic acid-binding proteins"/>
    <property type="match status" value="1"/>
</dbReference>
<dbReference type="NCBIfam" id="TIGR00621">
    <property type="entry name" value="ssb"/>
    <property type="match status" value="1"/>
</dbReference>
<dbReference type="Gene3D" id="2.40.50.140">
    <property type="entry name" value="Nucleic acid-binding proteins"/>
    <property type="match status" value="1"/>
</dbReference>
<comment type="caution">
    <text evidence="2">Lacks conserved residue(s) required for the propagation of feature annotation.</text>
</comment>
<reference evidence="5" key="2">
    <citation type="submission" date="2020-09" db="EMBL/GenBank/DDBJ databases">
        <authorList>
            <person name="Sun Q."/>
            <person name="Zhou Y."/>
        </authorList>
    </citation>
    <scope>NUCLEOTIDE SEQUENCE</scope>
    <source>
        <strain evidence="5">CGMCC 4.7299</strain>
    </source>
</reference>
<dbReference type="Proteomes" id="UP000656042">
    <property type="component" value="Unassembled WGS sequence"/>
</dbReference>
<dbReference type="InterPro" id="IPR011344">
    <property type="entry name" value="ssDNA-bd"/>
</dbReference>
<dbReference type="InterPro" id="IPR012340">
    <property type="entry name" value="NA-bd_OB-fold"/>
</dbReference>
<evidence type="ECO:0000256" key="1">
    <source>
        <dbReference type="ARBA" id="ARBA00023125"/>
    </source>
</evidence>
<dbReference type="Pfam" id="PF00436">
    <property type="entry name" value="SSB"/>
    <property type="match status" value="1"/>
</dbReference>
<reference evidence="5" key="1">
    <citation type="journal article" date="2014" name="Int. J. Syst. Evol. Microbiol.">
        <title>Complete genome sequence of Corynebacterium casei LMG S-19264T (=DSM 44701T), isolated from a smear-ripened cheese.</title>
        <authorList>
            <consortium name="US DOE Joint Genome Institute (JGI-PGF)"/>
            <person name="Walter F."/>
            <person name="Albersmeier A."/>
            <person name="Kalinowski J."/>
            <person name="Ruckert C."/>
        </authorList>
    </citation>
    <scope>NUCLEOTIDE SEQUENCE</scope>
    <source>
        <strain evidence="5">CGMCC 4.7299</strain>
    </source>
</reference>
<dbReference type="EMBL" id="BMMX01000020">
    <property type="protein sequence ID" value="GGL02559.1"/>
    <property type="molecule type" value="Genomic_DNA"/>
</dbReference>
<sequence length="235" mass="25478">MFDTNIVIIGNVLTAPEWRRTGSGTLVANFRVASTARRIDRESGRWIDGNSLRVRVTCWRRLAEGVGASLTVGDPVIVSGRLYTRDWSDADGNPRVSYEMEAVAVGHDLARGKGRFYRRAAQPTSAVEDEQTDGLVRGEAAAQVSDEDVPVAYGDGVPDGEEPVLTAPVDEEDEESGIEISVEPLHPDPADEQNPAQVEAQTADEPAGQPDDRPADRPAGPGRRSRRTRREPVPA</sequence>
<dbReference type="GO" id="GO:0003697">
    <property type="term" value="F:single-stranded DNA binding"/>
    <property type="evidence" value="ECO:0007669"/>
    <property type="project" value="UniProtKB-UniRule"/>
</dbReference>
<dbReference type="PANTHER" id="PTHR10302">
    <property type="entry name" value="SINGLE-STRANDED DNA-BINDING PROTEIN"/>
    <property type="match status" value="1"/>
</dbReference>
<feature type="region of interest" description="Disordered" evidence="4">
    <location>
        <begin position="141"/>
        <end position="235"/>
    </location>
</feature>
<evidence type="ECO:0000313" key="6">
    <source>
        <dbReference type="Proteomes" id="UP000656042"/>
    </source>
</evidence>
<keyword evidence="6" id="KW-1185">Reference proteome</keyword>
<dbReference type="InterPro" id="IPR000424">
    <property type="entry name" value="Primosome_PriB/ssb"/>
</dbReference>
<gene>
    <name evidence="5" type="ORF">GCM10012284_41430</name>
</gene>
<dbReference type="CDD" id="cd04496">
    <property type="entry name" value="SSB_OBF"/>
    <property type="match status" value="1"/>
</dbReference>
<evidence type="ECO:0000313" key="5">
    <source>
        <dbReference type="EMBL" id="GGL02559.1"/>
    </source>
</evidence>
<proteinExistence type="inferred from homology"/>
<keyword evidence="1 2" id="KW-0238">DNA-binding</keyword>
<organism evidence="5 6">
    <name type="scientific">Mangrovihabitans endophyticus</name>
    <dbReference type="NCBI Taxonomy" id="1751298"/>
    <lineage>
        <taxon>Bacteria</taxon>
        <taxon>Bacillati</taxon>
        <taxon>Actinomycetota</taxon>
        <taxon>Actinomycetes</taxon>
        <taxon>Micromonosporales</taxon>
        <taxon>Micromonosporaceae</taxon>
        <taxon>Mangrovihabitans</taxon>
    </lineage>
</organism>
<dbReference type="HAMAP" id="MF_00984">
    <property type="entry name" value="SSB"/>
    <property type="match status" value="1"/>
</dbReference>
<protein>
    <recommendedName>
        <fullName evidence="2 3">Single-stranded DNA-binding protein</fullName>
        <shortName evidence="2">SSB</shortName>
    </recommendedName>
</protein>
<dbReference type="PANTHER" id="PTHR10302:SF27">
    <property type="entry name" value="SINGLE-STRANDED DNA-BINDING PROTEIN"/>
    <property type="match status" value="1"/>
</dbReference>
<dbReference type="GO" id="GO:0009295">
    <property type="term" value="C:nucleoid"/>
    <property type="evidence" value="ECO:0007669"/>
    <property type="project" value="TreeGrafter"/>
</dbReference>
<comment type="caution">
    <text evidence="5">The sequence shown here is derived from an EMBL/GenBank/DDBJ whole genome shotgun (WGS) entry which is preliminary data.</text>
</comment>
<name>A0A8J3C304_9ACTN</name>
<comment type="subunit">
    <text evidence="2">Homotetramer.</text>
</comment>
<dbReference type="RefSeq" id="WP_189080913.1">
    <property type="nucleotide sequence ID" value="NZ_BMMX01000020.1"/>
</dbReference>
<dbReference type="GO" id="GO:0006260">
    <property type="term" value="P:DNA replication"/>
    <property type="evidence" value="ECO:0007669"/>
    <property type="project" value="InterPro"/>
</dbReference>